<sequence length="340" mass="35449">MHDETEKESAAPVPPKDPAPEAAEAVARDDGDAPGGGPAPEEDDSAASPEPPGGGLGPGTARAEATLGDVLLAVEELWPASLAEKWDRVGLVAGRTERPVKRVLFAVDPTLDVARDAVARGTDLLITHHPLMLRGVNSVAATDAKGEVVHELIEGRCALLTVHTNGDSAVGGVSDVLSDIFGLQDVEPLSSADEGLPEEGIGRIGDLPQATTLGDFASKVFGAMPSVAGGVRVAGDRQAVIRRVAVCGGAGDSLFDVVRAAGADVYITGDLRHHPALEARETARGQRPYLIDVSHFASEWLWLPAAAEALNNVLTDQNFDVEVQVSGINTDPWDFVLTPQ</sequence>
<dbReference type="Gene3D" id="3.40.1390.30">
    <property type="entry name" value="NIF3 (NGG1p interacting factor 3)-like"/>
    <property type="match status" value="2"/>
</dbReference>
<dbReference type="InterPro" id="IPR017221">
    <property type="entry name" value="DUF34/NIF3_bac"/>
</dbReference>
<dbReference type="PANTHER" id="PTHR13799">
    <property type="entry name" value="NGG1 INTERACTING FACTOR 3"/>
    <property type="match status" value="1"/>
</dbReference>
<comment type="similarity">
    <text evidence="1 5">Belongs to the GTP cyclohydrolase I type 2/NIF3 family.</text>
</comment>
<evidence type="ECO:0000256" key="2">
    <source>
        <dbReference type="ARBA" id="ARBA00011643"/>
    </source>
</evidence>
<dbReference type="InterPro" id="IPR002678">
    <property type="entry name" value="DUF34/NIF3"/>
</dbReference>
<evidence type="ECO:0000256" key="3">
    <source>
        <dbReference type="ARBA" id="ARBA00022112"/>
    </source>
</evidence>
<dbReference type="InterPro" id="IPR036069">
    <property type="entry name" value="DUF34/NIF3_sf"/>
</dbReference>
<keyword evidence="8" id="KW-1185">Reference proteome</keyword>
<organism evidence="7 8">
    <name type="scientific">Zhihengliuella salsuginis</name>
    <dbReference type="NCBI Taxonomy" id="578222"/>
    <lineage>
        <taxon>Bacteria</taxon>
        <taxon>Bacillati</taxon>
        <taxon>Actinomycetota</taxon>
        <taxon>Actinomycetes</taxon>
        <taxon>Micrococcales</taxon>
        <taxon>Micrococcaceae</taxon>
        <taxon>Zhihengliuella</taxon>
    </lineage>
</organism>
<dbReference type="SUPFAM" id="SSF102705">
    <property type="entry name" value="NIF3 (NGG1p interacting factor 3)-like"/>
    <property type="match status" value="1"/>
</dbReference>
<dbReference type="PANTHER" id="PTHR13799:SF14">
    <property type="entry name" value="GTP CYCLOHYDROLASE 1 TYPE 2 HOMOLOG"/>
    <property type="match status" value="1"/>
</dbReference>
<evidence type="ECO:0000256" key="6">
    <source>
        <dbReference type="SAM" id="MobiDB-lite"/>
    </source>
</evidence>
<protein>
    <recommendedName>
        <fullName evidence="3 5">GTP cyclohydrolase 1 type 2 homolog</fullName>
    </recommendedName>
</protein>
<name>A0ABQ3GL56_9MICC</name>
<proteinExistence type="inferred from homology"/>
<gene>
    <name evidence="7" type="ORF">GCM10008096_30210</name>
</gene>
<dbReference type="Pfam" id="PF01784">
    <property type="entry name" value="DUF34_NIF3"/>
    <property type="match status" value="1"/>
</dbReference>
<dbReference type="PIRSF" id="PIRSF037489">
    <property type="entry name" value="UCP037489_NIF3_YqfO"/>
    <property type="match status" value="1"/>
</dbReference>
<comment type="subunit">
    <text evidence="2">Homohexamer.</text>
</comment>
<dbReference type="EMBL" id="BMXK01000020">
    <property type="protein sequence ID" value="GHD13711.1"/>
    <property type="molecule type" value="Genomic_DNA"/>
</dbReference>
<evidence type="ECO:0000256" key="4">
    <source>
        <dbReference type="ARBA" id="ARBA00022723"/>
    </source>
</evidence>
<dbReference type="RefSeq" id="WP_189351540.1">
    <property type="nucleotide sequence ID" value="NZ_BMXK01000020.1"/>
</dbReference>
<evidence type="ECO:0000256" key="1">
    <source>
        <dbReference type="ARBA" id="ARBA00006964"/>
    </source>
</evidence>
<keyword evidence="4 5" id="KW-0479">Metal-binding</keyword>
<dbReference type="Proteomes" id="UP000642819">
    <property type="component" value="Unassembled WGS sequence"/>
</dbReference>
<evidence type="ECO:0000313" key="8">
    <source>
        <dbReference type="Proteomes" id="UP000642819"/>
    </source>
</evidence>
<reference evidence="8" key="1">
    <citation type="journal article" date="2019" name="Int. J. Syst. Evol. Microbiol.">
        <title>The Global Catalogue of Microorganisms (GCM) 10K type strain sequencing project: providing services to taxonomists for standard genome sequencing and annotation.</title>
        <authorList>
            <consortium name="The Broad Institute Genomics Platform"/>
            <consortium name="The Broad Institute Genome Sequencing Center for Infectious Disease"/>
            <person name="Wu L."/>
            <person name="Ma J."/>
        </authorList>
    </citation>
    <scope>NUCLEOTIDE SEQUENCE [LARGE SCALE GENOMIC DNA]</scope>
    <source>
        <strain evidence="8">KCTC 19466</strain>
    </source>
</reference>
<comment type="caution">
    <text evidence="7">The sequence shown here is derived from an EMBL/GenBank/DDBJ whole genome shotgun (WGS) entry which is preliminary data.</text>
</comment>
<accession>A0ABQ3GL56</accession>
<evidence type="ECO:0000313" key="7">
    <source>
        <dbReference type="EMBL" id="GHD13711.1"/>
    </source>
</evidence>
<dbReference type="NCBIfam" id="TIGR00486">
    <property type="entry name" value="YbgI_SA1388"/>
    <property type="match status" value="1"/>
</dbReference>
<feature type="region of interest" description="Disordered" evidence="6">
    <location>
        <begin position="1"/>
        <end position="62"/>
    </location>
</feature>
<evidence type="ECO:0000256" key="5">
    <source>
        <dbReference type="PIRNR" id="PIRNR037489"/>
    </source>
</evidence>